<dbReference type="GO" id="GO:0004252">
    <property type="term" value="F:serine-type endopeptidase activity"/>
    <property type="evidence" value="ECO:0007669"/>
    <property type="project" value="InterPro"/>
</dbReference>
<dbReference type="PRINTS" id="PR00722">
    <property type="entry name" value="CHYMOTRYPSIN"/>
</dbReference>
<dbReference type="SUPFAM" id="SSF50494">
    <property type="entry name" value="Trypsin-like serine proteases"/>
    <property type="match status" value="1"/>
</dbReference>
<dbReference type="InterPro" id="IPR018114">
    <property type="entry name" value="TRYPSIN_HIS"/>
</dbReference>
<evidence type="ECO:0000256" key="5">
    <source>
        <dbReference type="ARBA" id="ARBA00023157"/>
    </source>
</evidence>
<dbReference type="Gene3D" id="2.40.10.10">
    <property type="entry name" value="Trypsin-like serine proteases"/>
    <property type="match status" value="2"/>
</dbReference>
<keyword evidence="5" id="KW-1015">Disulfide bond</keyword>
<name>A0A8C5LNU3_9ANUR</name>
<dbReference type="FunFam" id="2.40.10.10:FF:000120">
    <property type="entry name" value="Putative serine protease"/>
    <property type="match status" value="1"/>
</dbReference>
<feature type="domain" description="Peptidase S1" evidence="6">
    <location>
        <begin position="37"/>
        <end position="260"/>
    </location>
</feature>
<reference evidence="7" key="1">
    <citation type="submission" date="2025-08" db="UniProtKB">
        <authorList>
            <consortium name="Ensembl"/>
        </authorList>
    </citation>
    <scope>IDENTIFICATION</scope>
</reference>
<dbReference type="PROSITE" id="PS50240">
    <property type="entry name" value="TRYPSIN_DOM"/>
    <property type="match status" value="1"/>
</dbReference>
<reference evidence="7" key="2">
    <citation type="submission" date="2025-09" db="UniProtKB">
        <authorList>
            <consortium name="Ensembl"/>
        </authorList>
    </citation>
    <scope>IDENTIFICATION</scope>
</reference>
<keyword evidence="2" id="KW-0732">Signal</keyword>
<dbReference type="PANTHER" id="PTHR24271:SF55">
    <property type="entry name" value="SERINE PROTEASE 57"/>
    <property type="match status" value="1"/>
</dbReference>
<protein>
    <recommendedName>
        <fullName evidence="6">Peptidase S1 domain-containing protein</fullName>
    </recommendedName>
</protein>
<dbReference type="InterPro" id="IPR009003">
    <property type="entry name" value="Peptidase_S1_PA"/>
</dbReference>
<evidence type="ECO:0000256" key="4">
    <source>
        <dbReference type="ARBA" id="ARBA00022825"/>
    </source>
</evidence>
<dbReference type="Ensembl" id="ENSLLET00000000453.1">
    <property type="protein sequence ID" value="ENSLLEP00000000431.1"/>
    <property type="gene ID" value="ENSLLEG00000000198.1"/>
</dbReference>
<dbReference type="InterPro" id="IPR001254">
    <property type="entry name" value="Trypsin_dom"/>
</dbReference>
<keyword evidence="1" id="KW-0645">Protease</keyword>
<keyword evidence="3" id="KW-0378">Hydrolase</keyword>
<evidence type="ECO:0000256" key="2">
    <source>
        <dbReference type="ARBA" id="ARBA00022729"/>
    </source>
</evidence>
<dbReference type="Proteomes" id="UP000694569">
    <property type="component" value="Unplaced"/>
</dbReference>
<dbReference type="CDD" id="cd00190">
    <property type="entry name" value="Tryp_SPc"/>
    <property type="match status" value="1"/>
</dbReference>
<dbReference type="Pfam" id="PF00089">
    <property type="entry name" value="Trypsin"/>
    <property type="match status" value="1"/>
</dbReference>
<dbReference type="PANTHER" id="PTHR24271">
    <property type="entry name" value="KALLIKREIN-RELATED"/>
    <property type="match status" value="1"/>
</dbReference>
<dbReference type="InterPro" id="IPR001314">
    <property type="entry name" value="Peptidase_S1A"/>
</dbReference>
<dbReference type="OrthoDB" id="8440449at2759"/>
<accession>A0A8C5LNU3</accession>
<proteinExistence type="predicted"/>
<organism evidence="7 8">
    <name type="scientific">Leptobrachium leishanense</name>
    <name type="common">Leishan spiny toad</name>
    <dbReference type="NCBI Taxonomy" id="445787"/>
    <lineage>
        <taxon>Eukaryota</taxon>
        <taxon>Metazoa</taxon>
        <taxon>Chordata</taxon>
        <taxon>Craniata</taxon>
        <taxon>Vertebrata</taxon>
        <taxon>Euteleostomi</taxon>
        <taxon>Amphibia</taxon>
        <taxon>Batrachia</taxon>
        <taxon>Anura</taxon>
        <taxon>Pelobatoidea</taxon>
        <taxon>Megophryidae</taxon>
        <taxon>Leptobrachium</taxon>
    </lineage>
</organism>
<dbReference type="InterPro" id="IPR043504">
    <property type="entry name" value="Peptidase_S1_PA_chymotrypsin"/>
</dbReference>
<evidence type="ECO:0000313" key="7">
    <source>
        <dbReference type="Ensembl" id="ENSLLEP00000000431.1"/>
    </source>
</evidence>
<dbReference type="PROSITE" id="PS00134">
    <property type="entry name" value="TRYPSIN_HIS"/>
    <property type="match status" value="1"/>
</dbReference>
<evidence type="ECO:0000256" key="3">
    <source>
        <dbReference type="ARBA" id="ARBA00022801"/>
    </source>
</evidence>
<sequence length="277" mass="29880">MPSQAGGSPVPGGWPSSLLSQVSRPRFAWLIGCGTWIVGGHEAKAHSRPYMASLEISGENTCGGTLINRKWVLTAAHCMENTPVSVVRVVLGGHNLHDPDRFMQMFRIQESIRHPEYNPLTFQNDIQLLKLNDSVTITPYVKPLKIPNANSDVVPGTPCSVAGWGYISDFGAEPKALMETEVDVITRETCNASWNGNIVESMLCTATPGKPVKGFCSGDSGGPLVCRNRVEGVVSFSGFRCGDPVSPDVYTRVESFLSWIPLEGSKHKGCMSAAEAS</sequence>
<dbReference type="GeneTree" id="ENSGT00940000162457"/>
<keyword evidence="8" id="KW-1185">Reference proteome</keyword>
<keyword evidence="4" id="KW-0720">Serine protease</keyword>
<evidence type="ECO:0000259" key="6">
    <source>
        <dbReference type="PROSITE" id="PS50240"/>
    </source>
</evidence>
<dbReference type="GO" id="GO:0006508">
    <property type="term" value="P:proteolysis"/>
    <property type="evidence" value="ECO:0007669"/>
    <property type="project" value="UniProtKB-KW"/>
</dbReference>
<dbReference type="SMART" id="SM00020">
    <property type="entry name" value="Tryp_SPc"/>
    <property type="match status" value="1"/>
</dbReference>
<dbReference type="AlphaFoldDB" id="A0A8C5LNU3"/>
<evidence type="ECO:0000313" key="8">
    <source>
        <dbReference type="Proteomes" id="UP000694569"/>
    </source>
</evidence>
<evidence type="ECO:0000256" key="1">
    <source>
        <dbReference type="ARBA" id="ARBA00022670"/>
    </source>
</evidence>